<evidence type="ECO:0000256" key="1">
    <source>
        <dbReference type="ARBA" id="ARBA00001946"/>
    </source>
</evidence>
<dbReference type="AlphaFoldDB" id="A0A972G365"/>
<dbReference type="FunFam" id="3.30.70.270:FF:000001">
    <property type="entry name" value="Diguanylate cyclase domain protein"/>
    <property type="match status" value="1"/>
</dbReference>
<accession>A0A972G365</accession>
<dbReference type="InterPro" id="IPR029787">
    <property type="entry name" value="Nucleotide_cyclase"/>
</dbReference>
<evidence type="ECO:0000259" key="5">
    <source>
        <dbReference type="PROSITE" id="PS50887"/>
    </source>
</evidence>
<dbReference type="PANTHER" id="PTHR44757:SF2">
    <property type="entry name" value="BIOFILM ARCHITECTURE MAINTENANCE PROTEIN MBAA"/>
    <property type="match status" value="1"/>
</dbReference>
<dbReference type="InterPro" id="IPR043128">
    <property type="entry name" value="Rev_trsase/Diguanyl_cyclase"/>
</dbReference>
<dbReference type="SMART" id="SM00267">
    <property type="entry name" value="GGDEF"/>
    <property type="match status" value="1"/>
</dbReference>
<dbReference type="SMART" id="SM00086">
    <property type="entry name" value="PAC"/>
    <property type="match status" value="2"/>
</dbReference>
<dbReference type="SUPFAM" id="SSF55073">
    <property type="entry name" value="Nucleotide cyclase"/>
    <property type="match status" value="1"/>
</dbReference>
<dbReference type="CDD" id="cd01949">
    <property type="entry name" value="GGDEF"/>
    <property type="match status" value="1"/>
</dbReference>
<dbReference type="Gene3D" id="3.30.450.20">
    <property type="entry name" value="PAS domain"/>
    <property type="match status" value="2"/>
</dbReference>
<comment type="cofactor">
    <cofactor evidence="1">
        <name>Mg(2+)</name>
        <dbReference type="ChEBI" id="CHEBI:18420"/>
    </cofactor>
</comment>
<dbReference type="EMBL" id="JAAXYH010000014">
    <property type="protein sequence ID" value="NMH66646.1"/>
    <property type="molecule type" value="Genomic_DNA"/>
</dbReference>
<dbReference type="Proteomes" id="UP000737113">
    <property type="component" value="Unassembled WGS sequence"/>
</dbReference>
<feature type="domain" description="EAL" evidence="4">
    <location>
        <begin position="588"/>
        <end position="842"/>
    </location>
</feature>
<feature type="domain" description="GGDEF" evidence="5">
    <location>
        <begin position="446"/>
        <end position="579"/>
    </location>
</feature>
<dbReference type="SUPFAM" id="SSF141868">
    <property type="entry name" value="EAL domain-like"/>
    <property type="match status" value="1"/>
</dbReference>
<dbReference type="SMART" id="SM00091">
    <property type="entry name" value="PAS"/>
    <property type="match status" value="2"/>
</dbReference>
<keyword evidence="7" id="KW-1185">Reference proteome</keyword>
<dbReference type="InterPro" id="IPR001610">
    <property type="entry name" value="PAC"/>
</dbReference>
<dbReference type="InterPro" id="IPR035919">
    <property type="entry name" value="EAL_sf"/>
</dbReference>
<comment type="caution">
    <text evidence="6">The sequence shown here is derived from an EMBL/GenBank/DDBJ whole genome shotgun (WGS) entry which is preliminary data.</text>
</comment>
<dbReference type="InterPro" id="IPR001633">
    <property type="entry name" value="EAL_dom"/>
</dbReference>
<dbReference type="InterPro" id="IPR052155">
    <property type="entry name" value="Biofilm_reg_signaling"/>
</dbReference>
<dbReference type="PROSITE" id="PS50883">
    <property type="entry name" value="EAL"/>
    <property type="match status" value="1"/>
</dbReference>
<dbReference type="PROSITE" id="PS50113">
    <property type="entry name" value="PAC"/>
    <property type="match status" value="1"/>
</dbReference>
<evidence type="ECO:0000259" key="2">
    <source>
        <dbReference type="PROSITE" id="PS50112"/>
    </source>
</evidence>
<dbReference type="PROSITE" id="PS50112">
    <property type="entry name" value="PAS"/>
    <property type="match status" value="1"/>
</dbReference>
<dbReference type="Pfam" id="PF13426">
    <property type="entry name" value="PAS_9"/>
    <property type="match status" value="1"/>
</dbReference>
<evidence type="ECO:0000259" key="4">
    <source>
        <dbReference type="PROSITE" id="PS50883"/>
    </source>
</evidence>
<dbReference type="InterPro" id="IPR000014">
    <property type="entry name" value="PAS"/>
</dbReference>
<evidence type="ECO:0000313" key="6">
    <source>
        <dbReference type="EMBL" id="NMH66646.1"/>
    </source>
</evidence>
<dbReference type="NCBIfam" id="TIGR00254">
    <property type="entry name" value="GGDEF"/>
    <property type="match status" value="1"/>
</dbReference>
<dbReference type="Pfam" id="PF08447">
    <property type="entry name" value="PAS_3"/>
    <property type="match status" value="1"/>
</dbReference>
<dbReference type="PROSITE" id="PS50887">
    <property type="entry name" value="GGDEF"/>
    <property type="match status" value="1"/>
</dbReference>
<proteinExistence type="predicted"/>
<feature type="domain" description="PAC" evidence="3">
    <location>
        <begin position="362"/>
        <end position="414"/>
    </location>
</feature>
<evidence type="ECO:0000259" key="3">
    <source>
        <dbReference type="PROSITE" id="PS50113"/>
    </source>
</evidence>
<dbReference type="Gene3D" id="2.10.70.100">
    <property type="match status" value="1"/>
</dbReference>
<dbReference type="CDD" id="cd00130">
    <property type="entry name" value="PAS"/>
    <property type="match status" value="1"/>
</dbReference>
<dbReference type="NCBIfam" id="TIGR00229">
    <property type="entry name" value="sensory_box"/>
    <property type="match status" value="1"/>
</dbReference>
<dbReference type="Gene3D" id="3.20.20.450">
    <property type="entry name" value="EAL domain"/>
    <property type="match status" value="1"/>
</dbReference>
<dbReference type="Pfam" id="PF00990">
    <property type="entry name" value="GGDEF"/>
    <property type="match status" value="1"/>
</dbReference>
<dbReference type="InterPro" id="IPR013655">
    <property type="entry name" value="PAS_fold_3"/>
</dbReference>
<gene>
    <name evidence="6" type="ORF">HC757_15935</name>
</gene>
<dbReference type="SUPFAM" id="SSF55785">
    <property type="entry name" value="PYP-like sensor domain (PAS domain)"/>
    <property type="match status" value="2"/>
</dbReference>
<dbReference type="GO" id="GO:0003824">
    <property type="term" value="F:catalytic activity"/>
    <property type="evidence" value="ECO:0007669"/>
    <property type="project" value="UniProtKB-ARBA"/>
</dbReference>
<protein>
    <submittedName>
        <fullName evidence="6">EAL domain-containing protein</fullName>
    </submittedName>
</protein>
<dbReference type="PANTHER" id="PTHR44757">
    <property type="entry name" value="DIGUANYLATE CYCLASE DGCP"/>
    <property type="match status" value="1"/>
</dbReference>
<dbReference type="SMART" id="SM00052">
    <property type="entry name" value="EAL"/>
    <property type="match status" value="1"/>
</dbReference>
<dbReference type="InterPro" id="IPR035965">
    <property type="entry name" value="PAS-like_dom_sf"/>
</dbReference>
<dbReference type="Pfam" id="PF00563">
    <property type="entry name" value="EAL"/>
    <property type="match status" value="1"/>
</dbReference>
<name>A0A972G365_9GAMM</name>
<dbReference type="InterPro" id="IPR000700">
    <property type="entry name" value="PAS-assoc_C"/>
</dbReference>
<dbReference type="InterPro" id="IPR000160">
    <property type="entry name" value="GGDEF_dom"/>
</dbReference>
<feature type="domain" description="PAS" evidence="2">
    <location>
        <begin position="296"/>
        <end position="335"/>
    </location>
</feature>
<sequence length="842" mass="94688">MDKCIVELSQRLKHSAGVEYLSDLVQWLNSRLDACYIAISVVDEVLLQAKVLAGVRQGQPIAELEYSLVGTPCAVAFEHEGVCIFPEQVQELFPDDPELVTLEASSYLGCAIYSEQGLRQGLLTLVFTREASRLELPELRPLIDFCVLLIRNELSRIRSEQQQLQERELLLEAQRLGKMGNYRWDLITNEAYWSPPLCQIFGVAETCQFSHQEYKALVHPQDWEKVERVIAACLANPGQAHAVQYRIHTPQGELKYLSSKGVVTVDGKQPIRMDGVTRDITDIQLQNEQLGLAKLVFDNTSESILICDRHNRILAVNPAFSELTGYSEAEVLGKNPAILSSGRQSAHFYQQMWQCIRQQGHWSGEIWNRCKDGAIYPEFLRINIIYDADHNIDKYVAIFTNISSQKEAEAQIRFQASYDALTGIPNRFLFRDRLGQAIEQCQRLEQHSALFFIDLDLFKGVNDSLGHLQGDSLLKEVAARLNGSVRQGDTVARLGGDEFAVIAHGMRDHDSAGLIAHKIQQVLSKPFALGELRLHMTASIGIALYPNDSDTTEGLMSHADQALYLAKHSGRNTFRFFTHSMQQSANRRLRLKTALHKAIDEQRIEVHYQPIVDCQSGRMVKCEALARWHDEEFGQVSPAEFIAVAEEFGLMPELGNLILHRALNDWKTLQQLGFGGIGLSINRSTLEFVNVEFGALKVPELVLLYGLDPKLITIEITESLLMEEHQGMRPALYELSELGIEVAIDDFGTGYSSLSYLRNFPVKILKIDRSFVDTMVGELADYALVRGIIEMAKALGIAVVAEGVETEQQWSQLQQLGCQYCQGYLFAKAMSVEDLQLRLEAA</sequence>
<dbReference type="RefSeq" id="WP_169565369.1">
    <property type="nucleotide sequence ID" value="NZ_JAAXYH010000014.1"/>
</dbReference>
<organism evidence="6 7">
    <name type="scientific">Shewanella salipaludis</name>
    <dbReference type="NCBI Taxonomy" id="2723052"/>
    <lineage>
        <taxon>Bacteria</taxon>
        <taxon>Pseudomonadati</taxon>
        <taxon>Pseudomonadota</taxon>
        <taxon>Gammaproteobacteria</taxon>
        <taxon>Alteromonadales</taxon>
        <taxon>Shewanellaceae</taxon>
        <taxon>Shewanella</taxon>
    </lineage>
</organism>
<dbReference type="CDD" id="cd01948">
    <property type="entry name" value="EAL"/>
    <property type="match status" value="1"/>
</dbReference>
<dbReference type="Gene3D" id="3.30.70.270">
    <property type="match status" value="1"/>
</dbReference>
<reference evidence="6" key="1">
    <citation type="submission" date="2020-04" db="EMBL/GenBank/DDBJ databases">
        <title>Description of Shewanella salipaludis sp. nov., isolated from a salt marsh.</title>
        <authorList>
            <person name="Park S."/>
            <person name="Yoon J.-H."/>
        </authorList>
    </citation>
    <scope>NUCLEOTIDE SEQUENCE</scope>
    <source>
        <strain evidence="6">SHSM-M6</strain>
    </source>
</reference>
<evidence type="ECO:0000313" key="7">
    <source>
        <dbReference type="Proteomes" id="UP000737113"/>
    </source>
</evidence>